<feature type="region of interest" description="Disordered" evidence="1">
    <location>
        <begin position="53"/>
        <end position="84"/>
    </location>
</feature>
<evidence type="ECO:0000313" key="3">
    <source>
        <dbReference type="Proteomes" id="UP000823749"/>
    </source>
</evidence>
<evidence type="ECO:0000313" key="2">
    <source>
        <dbReference type="EMBL" id="KAG5543749.1"/>
    </source>
</evidence>
<accession>A0AAV6JUC1</accession>
<name>A0AAV6JUC1_9ERIC</name>
<gene>
    <name evidence="2" type="ORF">RHGRI_016491</name>
</gene>
<sequence length="84" mass="9168">MYRDCSEPEVLQYRTEQNSSANWHQSGSAAWHGQTVNDELAAQYTYGPATCHHPTPTRGAVPGAYGSNPVHPRARQCAGRQAQG</sequence>
<proteinExistence type="predicted"/>
<dbReference type="Proteomes" id="UP000823749">
    <property type="component" value="Chromosome 6"/>
</dbReference>
<keyword evidence="3" id="KW-1185">Reference proteome</keyword>
<protein>
    <submittedName>
        <fullName evidence="2">Uncharacterized protein</fullName>
    </submittedName>
</protein>
<dbReference type="AlphaFoldDB" id="A0AAV6JUC1"/>
<evidence type="ECO:0000256" key="1">
    <source>
        <dbReference type="SAM" id="MobiDB-lite"/>
    </source>
</evidence>
<comment type="caution">
    <text evidence="2">The sequence shown here is derived from an EMBL/GenBank/DDBJ whole genome shotgun (WGS) entry which is preliminary data.</text>
</comment>
<organism evidence="2 3">
    <name type="scientific">Rhododendron griersonianum</name>
    <dbReference type="NCBI Taxonomy" id="479676"/>
    <lineage>
        <taxon>Eukaryota</taxon>
        <taxon>Viridiplantae</taxon>
        <taxon>Streptophyta</taxon>
        <taxon>Embryophyta</taxon>
        <taxon>Tracheophyta</taxon>
        <taxon>Spermatophyta</taxon>
        <taxon>Magnoliopsida</taxon>
        <taxon>eudicotyledons</taxon>
        <taxon>Gunneridae</taxon>
        <taxon>Pentapetalae</taxon>
        <taxon>asterids</taxon>
        <taxon>Ericales</taxon>
        <taxon>Ericaceae</taxon>
        <taxon>Ericoideae</taxon>
        <taxon>Rhodoreae</taxon>
        <taxon>Rhododendron</taxon>
    </lineage>
</organism>
<dbReference type="EMBL" id="JACTNZ010000006">
    <property type="protein sequence ID" value="KAG5543749.1"/>
    <property type="molecule type" value="Genomic_DNA"/>
</dbReference>
<reference evidence="2 3" key="1">
    <citation type="submission" date="2020-08" db="EMBL/GenBank/DDBJ databases">
        <title>Plant Genome Project.</title>
        <authorList>
            <person name="Zhang R.-G."/>
        </authorList>
    </citation>
    <scope>NUCLEOTIDE SEQUENCE [LARGE SCALE GENOMIC DNA]</scope>
    <source>
        <strain evidence="2">WSP0</strain>
        <tissue evidence="2">Leaf</tissue>
    </source>
</reference>